<organism evidence="7 8">
    <name type="scientific">Hellea balneolensis</name>
    <dbReference type="NCBI Taxonomy" id="287478"/>
    <lineage>
        <taxon>Bacteria</taxon>
        <taxon>Pseudomonadati</taxon>
        <taxon>Pseudomonadota</taxon>
        <taxon>Alphaproteobacteria</taxon>
        <taxon>Maricaulales</taxon>
        <taxon>Robiginitomaculaceae</taxon>
        <taxon>Hellea</taxon>
    </lineage>
</organism>
<dbReference type="Pfam" id="PF00082">
    <property type="entry name" value="Peptidase_S8"/>
    <property type="match status" value="1"/>
</dbReference>
<dbReference type="PROSITE" id="PS51892">
    <property type="entry name" value="SUBTILASE"/>
    <property type="match status" value="1"/>
</dbReference>
<proteinExistence type="inferred from homology"/>
<keyword evidence="2 5" id="KW-0645">Protease</keyword>
<dbReference type="InterPro" id="IPR000209">
    <property type="entry name" value="Peptidase_S8/S53_dom"/>
</dbReference>
<dbReference type="GO" id="GO:0004252">
    <property type="term" value="F:serine-type endopeptidase activity"/>
    <property type="evidence" value="ECO:0007669"/>
    <property type="project" value="UniProtKB-UniRule"/>
</dbReference>
<evidence type="ECO:0000256" key="1">
    <source>
        <dbReference type="ARBA" id="ARBA00011073"/>
    </source>
</evidence>
<dbReference type="PANTHER" id="PTHR43806:SF11">
    <property type="entry name" value="CEREVISIN-RELATED"/>
    <property type="match status" value="1"/>
</dbReference>
<keyword evidence="4 5" id="KW-0720">Serine protease</keyword>
<dbReference type="PANTHER" id="PTHR43806">
    <property type="entry name" value="PEPTIDASE S8"/>
    <property type="match status" value="1"/>
</dbReference>
<protein>
    <recommendedName>
        <fullName evidence="6">Peptidase S8/S53 domain-containing protein</fullName>
    </recommendedName>
</protein>
<dbReference type="AlphaFoldDB" id="A0A7C3G7M4"/>
<dbReference type="InterPro" id="IPR036852">
    <property type="entry name" value="Peptidase_S8/S53_dom_sf"/>
</dbReference>
<dbReference type="InterPro" id="IPR015500">
    <property type="entry name" value="Peptidase_S8_subtilisin-rel"/>
</dbReference>
<evidence type="ECO:0000313" key="8">
    <source>
        <dbReference type="Proteomes" id="UP000886042"/>
    </source>
</evidence>
<evidence type="ECO:0000256" key="2">
    <source>
        <dbReference type="ARBA" id="ARBA00022670"/>
    </source>
</evidence>
<dbReference type="InterPro" id="IPR050131">
    <property type="entry name" value="Peptidase_S8_subtilisin-like"/>
</dbReference>
<keyword evidence="3 5" id="KW-0378">Hydrolase</keyword>
<dbReference type="EMBL" id="DRMN01000040">
    <property type="protein sequence ID" value="HFB54392.1"/>
    <property type="molecule type" value="Genomic_DNA"/>
</dbReference>
<dbReference type="Gene3D" id="3.40.50.200">
    <property type="entry name" value="Peptidase S8/S53 domain"/>
    <property type="match status" value="1"/>
</dbReference>
<sequence length="272" mass="28622">MSGDGIQPRAVLDTAAFDLGTNLKIGMIDTGIRTDHGAFAHARLTTRDFVSYNFKRPKHGTSVASILIGETDTYHGLVPNAQLYAASVFFNSPTGGEKATTENLVQALDWMVKNDVKVINMSLAGPSNAVLNAAIENAQAHGAIIVAAVGNDGPGAKPLYPAAYPDVIAVTAVNNRNNIYRLANRGPHIDFSAPGVAIRNAAANNAYKASSGTSFASPFATVVLAVSTAAYDQSSQDIIKQLQENALDLGVKGFDPIYGYGLIKPLPLPPQE</sequence>
<dbReference type="CDD" id="cd05561">
    <property type="entry name" value="Peptidases_S8_4"/>
    <property type="match status" value="1"/>
</dbReference>
<dbReference type="PRINTS" id="PR00723">
    <property type="entry name" value="SUBTILISIN"/>
</dbReference>
<evidence type="ECO:0000259" key="6">
    <source>
        <dbReference type="Pfam" id="PF00082"/>
    </source>
</evidence>
<feature type="active site" description="Charge relay system" evidence="5">
    <location>
        <position position="59"/>
    </location>
</feature>
<feature type="active site" description="Charge relay system" evidence="5">
    <location>
        <position position="29"/>
    </location>
</feature>
<evidence type="ECO:0000313" key="7">
    <source>
        <dbReference type="EMBL" id="HFB54392.1"/>
    </source>
</evidence>
<dbReference type="Proteomes" id="UP000886042">
    <property type="component" value="Unassembled WGS sequence"/>
</dbReference>
<gene>
    <name evidence="7" type="ORF">ENJ46_00590</name>
</gene>
<evidence type="ECO:0000256" key="5">
    <source>
        <dbReference type="PROSITE-ProRule" id="PRU01240"/>
    </source>
</evidence>
<reference evidence="7" key="1">
    <citation type="journal article" date="2020" name="mSystems">
        <title>Genome- and Community-Level Interaction Insights into Carbon Utilization and Element Cycling Functions of Hydrothermarchaeota in Hydrothermal Sediment.</title>
        <authorList>
            <person name="Zhou Z."/>
            <person name="Liu Y."/>
            <person name="Xu W."/>
            <person name="Pan J."/>
            <person name="Luo Z.H."/>
            <person name="Li M."/>
        </authorList>
    </citation>
    <scope>NUCLEOTIDE SEQUENCE [LARGE SCALE GENOMIC DNA]</scope>
    <source>
        <strain evidence="7">HyVt-489</strain>
    </source>
</reference>
<dbReference type="GO" id="GO:0006508">
    <property type="term" value="P:proteolysis"/>
    <property type="evidence" value="ECO:0007669"/>
    <property type="project" value="UniProtKB-KW"/>
</dbReference>
<name>A0A7C3G7M4_9PROT</name>
<dbReference type="SUPFAM" id="SSF52743">
    <property type="entry name" value="Subtilisin-like"/>
    <property type="match status" value="1"/>
</dbReference>
<feature type="active site" description="Charge relay system" evidence="5">
    <location>
        <position position="214"/>
    </location>
</feature>
<feature type="domain" description="Peptidase S8/S53" evidence="6">
    <location>
        <begin position="20"/>
        <end position="261"/>
    </location>
</feature>
<accession>A0A7C3G7M4</accession>
<evidence type="ECO:0000256" key="4">
    <source>
        <dbReference type="ARBA" id="ARBA00022825"/>
    </source>
</evidence>
<evidence type="ECO:0000256" key="3">
    <source>
        <dbReference type="ARBA" id="ARBA00022801"/>
    </source>
</evidence>
<comment type="similarity">
    <text evidence="1 5">Belongs to the peptidase S8 family.</text>
</comment>
<comment type="caution">
    <text evidence="7">The sequence shown here is derived from an EMBL/GenBank/DDBJ whole genome shotgun (WGS) entry which is preliminary data.</text>
</comment>